<dbReference type="Gene3D" id="1.20.58.190">
    <property type="entry name" value="Translin, domain 1"/>
    <property type="match status" value="1"/>
</dbReference>
<dbReference type="SUPFAM" id="SSF74784">
    <property type="entry name" value="Translin"/>
    <property type="match status" value="1"/>
</dbReference>
<evidence type="ECO:0000256" key="3">
    <source>
        <dbReference type="ARBA" id="ARBA00005902"/>
    </source>
</evidence>
<dbReference type="FunFam" id="1.20.58.200:FF:000002">
    <property type="entry name" value="Putative translin"/>
    <property type="match status" value="1"/>
</dbReference>
<evidence type="ECO:0000256" key="4">
    <source>
        <dbReference type="ARBA" id="ARBA00022490"/>
    </source>
</evidence>
<dbReference type="AlphaFoldDB" id="A0A6A7BSW4"/>
<gene>
    <name evidence="8" type="ORF">K470DRAFT_251767</name>
</gene>
<dbReference type="CDD" id="cd14819">
    <property type="entry name" value="Translin"/>
    <property type="match status" value="1"/>
</dbReference>
<evidence type="ECO:0000313" key="9">
    <source>
        <dbReference type="Proteomes" id="UP000799421"/>
    </source>
</evidence>
<dbReference type="Proteomes" id="UP000799421">
    <property type="component" value="Unassembled WGS sequence"/>
</dbReference>
<dbReference type="EMBL" id="MU006015">
    <property type="protein sequence ID" value="KAF2858223.1"/>
    <property type="molecule type" value="Genomic_DNA"/>
</dbReference>
<dbReference type="OrthoDB" id="829at2759"/>
<dbReference type="InterPro" id="IPR033956">
    <property type="entry name" value="Translin"/>
</dbReference>
<evidence type="ECO:0000256" key="5">
    <source>
        <dbReference type="ARBA" id="ARBA00022884"/>
    </source>
</evidence>
<dbReference type="InterPro" id="IPR036081">
    <property type="entry name" value="Translin_sf"/>
</dbReference>
<dbReference type="PANTHER" id="PTHR10741">
    <property type="entry name" value="TRANSLIN AND TRANSLIN ASSOCIATED PROTEIN X"/>
    <property type="match status" value="1"/>
</dbReference>
<dbReference type="GO" id="GO:0005634">
    <property type="term" value="C:nucleus"/>
    <property type="evidence" value="ECO:0007669"/>
    <property type="project" value="UniProtKB-SubCell"/>
</dbReference>
<dbReference type="GO" id="GO:0005737">
    <property type="term" value="C:cytoplasm"/>
    <property type="evidence" value="ECO:0007669"/>
    <property type="project" value="UniProtKB-SubCell"/>
</dbReference>
<dbReference type="InterPro" id="IPR016069">
    <property type="entry name" value="Translin_C"/>
</dbReference>
<dbReference type="Gene3D" id="1.20.58.200">
    <property type="entry name" value="Translin, domain 2"/>
    <property type="match status" value="1"/>
</dbReference>
<keyword evidence="7" id="KW-0539">Nucleus</keyword>
<protein>
    <submittedName>
        <fullName evidence="8">Translin</fullName>
    </submittedName>
</protein>
<keyword evidence="4" id="KW-0963">Cytoplasm</keyword>
<comment type="subcellular location">
    <subcellularLocation>
        <location evidence="2">Cytoplasm</location>
    </subcellularLocation>
    <subcellularLocation>
        <location evidence="1">Nucleus</location>
    </subcellularLocation>
</comment>
<organism evidence="8 9">
    <name type="scientific">Piedraia hortae CBS 480.64</name>
    <dbReference type="NCBI Taxonomy" id="1314780"/>
    <lineage>
        <taxon>Eukaryota</taxon>
        <taxon>Fungi</taxon>
        <taxon>Dikarya</taxon>
        <taxon>Ascomycota</taxon>
        <taxon>Pezizomycotina</taxon>
        <taxon>Dothideomycetes</taxon>
        <taxon>Dothideomycetidae</taxon>
        <taxon>Capnodiales</taxon>
        <taxon>Piedraiaceae</taxon>
        <taxon>Piedraia</taxon>
    </lineage>
</organism>
<evidence type="ECO:0000256" key="2">
    <source>
        <dbReference type="ARBA" id="ARBA00004496"/>
    </source>
</evidence>
<dbReference type="GO" id="GO:0043565">
    <property type="term" value="F:sequence-specific DNA binding"/>
    <property type="evidence" value="ECO:0007669"/>
    <property type="project" value="InterPro"/>
</dbReference>
<evidence type="ECO:0000256" key="6">
    <source>
        <dbReference type="ARBA" id="ARBA00023125"/>
    </source>
</evidence>
<dbReference type="GO" id="GO:0003697">
    <property type="term" value="F:single-stranded DNA binding"/>
    <property type="evidence" value="ECO:0007669"/>
    <property type="project" value="InterPro"/>
</dbReference>
<comment type="similarity">
    <text evidence="3">Belongs to the translin family.</text>
</comment>
<evidence type="ECO:0000256" key="7">
    <source>
        <dbReference type="ARBA" id="ARBA00023242"/>
    </source>
</evidence>
<dbReference type="InterPro" id="IPR002848">
    <property type="entry name" value="Translin_fam"/>
</dbReference>
<keyword evidence="6" id="KW-0238">DNA-binding</keyword>
<name>A0A6A7BSW4_9PEZI</name>
<reference evidence="8" key="1">
    <citation type="journal article" date="2020" name="Stud. Mycol.">
        <title>101 Dothideomycetes genomes: a test case for predicting lifestyles and emergence of pathogens.</title>
        <authorList>
            <person name="Haridas S."/>
            <person name="Albert R."/>
            <person name="Binder M."/>
            <person name="Bloem J."/>
            <person name="Labutti K."/>
            <person name="Salamov A."/>
            <person name="Andreopoulos B."/>
            <person name="Baker S."/>
            <person name="Barry K."/>
            <person name="Bills G."/>
            <person name="Bluhm B."/>
            <person name="Cannon C."/>
            <person name="Castanera R."/>
            <person name="Culley D."/>
            <person name="Daum C."/>
            <person name="Ezra D."/>
            <person name="Gonzalez J."/>
            <person name="Henrissat B."/>
            <person name="Kuo A."/>
            <person name="Liang C."/>
            <person name="Lipzen A."/>
            <person name="Lutzoni F."/>
            <person name="Magnuson J."/>
            <person name="Mondo S."/>
            <person name="Nolan M."/>
            <person name="Ohm R."/>
            <person name="Pangilinan J."/>
            <person name="Park H.-J."/>
            <person name="Ramirez L."/>
            <person name="Alfaro M."/>
            <person name="Sun H."/>
            <person name="Tritt A."/>
            <person name="Yoshinaga Y."/>
            <person name="Zwiers L.-H."/>
            <person name="Turgeon B."/>
            <person name="Goodwin S."/>
            <person name="Spatafora J."/>
            <person name="Crous P."/>
            <person name="Grigoriev I."/>
        </authorList>
    </citation>
    <scope>NUCLEOTIDE SEQUENCE</scope>
    <source>
        <strain evidence="8">CBS 480.64</strain>
    </source>
</reference>
<sequence length="233" mass="26200">MAGNVLFGSEIFESLQKKIDEDTAVKDILHDVAQALEKNDRATQAILSRVHSTPSHQRRMIVEQAESEIGNEIATLQDLSKIASRYPYYKFSHAWTRPVQDACLSILFCGWLGGFGQDKVGKLLTIDEVGAIMKVPVNLKDKDAFHLTIEEYLLALLSLLDELARLARNSVTLGDFNLPQQIAQFIKDVHSGFQILNLKNDVLRKRSDGLKYRVKEVEDVVYDLSLRGLSAKT</sequence>
<proteinExistence type="inferred from homology"/>
<dbReference type="GO" id="GO:0003723">
    <property type="term" value="F:RNA binding"/>
    <property type="evidence" value="ECO:0007669"/>
    <property type="project" value="UniProtKB-KW"/>
</dbReference>
<dbReference type="InterPro" id="IPR016068">
    <property type="entry name" value="Translin_N"/>
</dbReference>
<keyword evidence="5" id="KW-0694">RNA-binding</keyword>
<dbReference type="Pfam" id="PF01997">
    <property type="entry name" value="Translin"/>
    <property type="match status" value="1"/>
</dbReference>
<dbReference type="GO" id="GO:0016070">
    <property type="term" value="P:RNA metabolic process"/>
    <property type="evidence" value="ECO:0007669"/>
    <property type="project" value="InterPro"/>
</dbReference>
<evidence type="ECO:0000256" key="1">
    <source>
        <dbReference type="ARBA" id="ARBA00004123"/>
    </source>
</evidence>
<accession>A0A6A7BSW4</accession>
<keyword evidence="9" id="KW-1185">Reference proteome</keyword>
<evidence type="ECO:0000313" key="8">
    <source>
        <dbReference type="EMBL" id="KAF2858223.1"/>
    </source>
</evidence>